<dbReference type="VEuPathDB" id="MicrosporidiaDB:H312_01733"/>
<name>A0A059F102_9MICR</name>
<feature type="chain" id="PRO_5001577669" evidence="1">
    <location>
        <begin position="20"/>
        <end position="146"/>
    </location>
</feature>
<protein>
    <submittedName>
        <fullName evidence="2">Uncharacterized protein</fullName>
    </submittedName>
</protein>
<evidence type="ECO:0000313" key="2">
    <source>
        <dbReference type="EMBL" id="KCZ80850.1"/>
    </source>
</evidence>
<sequence length="146" mass="16868">MLRTKLSFIILSLMTKLQRQTNLNDTSYYTYSNLYTARDYEENLNNSDAASTLSIEYIDMVTAKILGKGILNAVYSQDISLNVERNDFFTKESHSNATSKHMQTNDVLINEDNMLFFIRFYASIMRNYLLDSVSRCLGLPTLDFLL</sequence>
<reference evidence="3" key="1">
    <citation type="submission" date="2013-02" db="EMBL/GenBank/DDBJ databases">
        <authorList>
            <consortium name="The Broad Institute Genome Sequencing Platform"/>
            <person name="Cuomo C."/>
            <person name="Becnel J."/>
            <person name="Sanscrainte N."/>
            <person name="Walker B."/>
            <person name="Young S.K."/>
            <person name="Zeng Q."/>
            <person name="Gargeya S."/>
            <person name="Fitzgerald M."/>
            <person name="Haas B."/>
            <person name="Abouelleil A."/>
            <person name="Alvarado L."/>
            <person name="Arachchi H.M."/>
            <person name="Berlin A.M."/>
            <person name="Chapman S.B."/>
            <person name="Dewar J."/>
            <person name="Goldberg J."/>
            <person name="Griggs A."/>
            <person name="Gujja S."/>
            <person name="Hansen M."/>
            <person name="Howarth C."/>
            <person name="Imamovic A."/>
            <person name="Larimer J."/>
            <person name="McCowan C."/>
            <person name="Murphy C."/>
            <person name="Neiman D."/>
            <person name="Pearson M."/>
            <person name="Priest M."/>
            <person name="Roberts A."/>
            <person name="Saif S."/>
            <person name="Shea T."/>
            <person name="Sisk P."/>
            <person name="Sykes S."/>
            <person name="Wortman J."/>
            <person name="Nusbaum C."/>
            <person name="Birren B."/>
        </authorList>
    </citation>
    <scope>NUCLEOTIDE SEQUENCE [LARGE SCALE GENOMIC DNA]</scope>
    <source>
        <strain evidence="3">PRA339</strain>
    </source>
</reference>
<keyword evidence="1" id="KW-0732">Signal</keyword>
<dbReference type="HOGENOM" id="CLU_1776987_0_0_1"/>
<organism evidence="2 3">
    <name type="scientific">Anncaliia algerae PRA339</name>
    <dbReference type="NCBI Taxonomy" id="1288291"/>
    <lineage>
        <taxon>Eukaryota</taxon>
        <taxon>Fungi</taxon>
        <taxon>Fungi incertae sedis</taxon>
        <taxon>Microsporidia</taxon>
        <taxon>Tubulinosematoidea</taxon>
        <taxon>Tubulinosematidae</taxon>
        <taxon>Anncaliia</taxon>
    </lineage>
</organism>
<proteinExistence type="predicted"/>
<dbReference type="OrthoDB" id="10441231at2759"/>
<gene>
    <name evidence="2" type="ORF">H312_01733</name>
</gene>
<reference evidence="2 3" key="2">
    <citation type="submission" date="2014-03" db="EMBL/GenBank/DDBJ databases">
        <title>The Genome Sequence of Anncaliia algerae insect isolate PRA339.</title>
        <authorList>
            <consortium name="The Broad Institute Genome Sequencing Platform"/>
            <consortium name="The Broad Institute Genome Sequencing Center for Infectious Disease"/>
            <person name="Cuomo C."/>
            <person name="Becnel J."/>
            <person name="Sanscrainte N."/>
            <person name="Walker B."/>
            <person name="Young S.K."/>
            <person name="Zeng Q."/>
            <person name="Gargeya S."/>
            <person name="Fitzgerald M."/>
            <person name="Haas B."/>
            <person name="Abouelleil A."/>
            <person name="Alvarado L."/>
            <person name="Arachchi H.M."/>
            <person name="Berlin A.M."/>
            <person name="Chapman S.B."/>
            <person name="Dewar J."/>
            <person name="Goldberg J."/>
            <person name="Griggs A."/>
            <person name="Gujja S."/>
            <person name="Hansen M."/>
            <person name="Howarth C."/>
            <person name="Imamovic A."/>
            <person name="Larimer J."/>
            <person name="McCowan C."/>
            <person name="Murphy C."/>
            <person name="Neiman D."/>
            <person name="Pearson M."/>
            <person name="Priest M."/>
            <person name="Roberts A."/>
            <person name="Saif S."/>
            <person name="Shea T."/>
            <person name="Sisk P."/>
            <person name="Sykes S."/>
            <person name="Wortman J."/>
            <person name="Nusbaum C."/>
            <person name="Birren B."/>
        </authorList>
    </citation>
    <scope>NUCLEOTIDE SEQUENCE [LARGE SCALE GENOMIC DNA]</scope>
    <source>
        <strain evidence="2 3">PRA339</strain>
    </source>
</reference>
<feature type="signal peptide" evidence="1">
    <location>
        <begin position="1"/>
        <end position="19"/>
    </location>
</feature>
<dbReference type="Proteomes" id="UP000030655">
    <property type="component" value="Unassembled WGS sequence"/>
</dbReference>
<dbReference type="EMBL" id="KK365160">
    <property type="protein sequence ID" value="KCZ80850.1"/>
    <property type="molecule type" value="Genomic_DNA"/>
</dbReference>
<dbReference type="AlphaFoldDB" id="A0A059F102"/>
<keyword evidence="3" id="KW-1185">Reference proteome</keyword>
<evidence type="ECO:0000313" key="3">
    <source>
        <dbReference type="Proteomes" id="UP000030655"/>
    </source>
</evidence>
<accession>A0A059F102</accession>
<evidence type="ECO:0000256" key="1">
    <source>
        <dbReference type="SAM" id="SignalP"/>
    </source>
</evidence>